<feature type="transmembrane region" description="Helical" evidence="7">
    <location>
        <begin position="94"/>
        <end position="115"/>
    </location>
</feature>
<comment type="subcellular location">
    <subcellularLocation>
        <location evidence="1">Cell membrane</location>
        <topology evidence="1">Multi-pass membrane protein</topology>
    </subcellularLocation>
</comment>
<feature type="transmembrane region" description="Helical" evidence="7">
    <location>
        <begin position="121"/>
        <end position="147"/>
    </location>
</feature>
<feature type="transmembrane region" description="Helical" evidence="7">
    <location>
        <begin position="159"/>
        <end position="181"/>
    </location>
</feature>
<dbReference type="Proteomes" id="UP001521150">
    <property type="component" value="Unassembled WGS sequence"/>
</dbReference>
<feature type="transmembrane region" description="Helical" evidence="7">
    <location>
        <begin position="20"/>
        <end position="50"/>
    </location>
</feature>
<proteinExistence type="predicted"/>
<dbReference type="InterPro" id="IPR005829">
    <property type="entry name" value="Sugar_transporter_CS"/>
</dbReference>
<keyword evidence="4 7" id="KW-0812">Transmembrane</keyword>
<dbReference type="PANTHER" id="PTHR43045">
    <property type="entry name" value="SHIKIMATE TRANSPORTER"/>
    <property type="match status" value="1"/>
</dbReference>
<dbReference type="PANTHER" id="PTHR43045:SF1">
    <property type="entry name" value="SHIKIMATE TRANSPORTER"/>
    <property type="match status" value="1"/>
</dbReference>
<accession>A0ABS8Z2E5</accession>
<dbReference type="InterPro" id="IPR036259">
    <property type="entry name" value="MFS_trans_sf"/>
</dbReference>
<dbReference type="InterPro" id="IPR011701">
    <property type="entry name" value="MFS"/>
</dbReference>
<evidence type="ECO:0000256" key="4">
    <source>
        <dbReference type="ARBA" id="ARBA00022692"/>
    </source>
</evidence>
<name>A0ABS8Z2E5_9PSEU</name>
<dbReference type="SUPFAM" id="SSF103473">
    <property type="entry name" value="MFS general substrate transporter"/>
    <property type="match status" value="1"/>
</dbReference>
<evidence type="ECO:0000256" key="6">
    <source>
        <dbReference type="ARBA" id="ARBA00023136"/>
    </source>
</evidence>
<gene>
    <name evidence="9" type="ORF">LWC34_04095</name>
</gene>
<feature type="transmembrane region" description="Helical" evidence="7">
    <location>
        <begin position="317"/>
        <end position="336"/>
    </location>
</feature>
<feature type="domain" description="Major facilitator superfamily (MFS) profile" evidence="8">
    <location>
        <begin position="20"/>
        <end position="434"/>
    </location>
</feature>
<keyword evidence="10" id="KW-1185">Reference proteome</keyword>
<dbReference type="PROSITE" id="PS00217">
    <property type="entry name" value="SUGAR_TRANSPORT_2"/>
    <property type="match status" value="1"/>
</dbReference>
<keyword evidence="6 7" id="KW-0472">Membrane</keyword>
<dbReference type="InterPro" id="IPR005828">
    <property type="entry name" value="MFS_sugar_transport-like"/>
</dbReference>
<dbReference type="Pfam" id="PF00083">
    <property type="entry name" value="Sugar_tr"/>
    <property type="match status" value="1"/>
</dbReference>
<dbReference type="RefSeq" id="WP_233723054.1">
    <property type="nucleotide sequence ID" value="NZ_JAJVCN010000001.1"/>
</dbReference>
<evidence type="ECO:0000256" key="2">
    <source>
        <dbReference type="ARBA" id="ARBA00022448"/>
    </source>
</evidence>
<dbReference type="Pfam" id="PF07690">
    <property type="entry name" value="MFS_1"/>
    <property type="match status" value="1"/>
</dbReference>
<evidence type="ECO:0000256" key="7">
    <source>
        <dbReference type="SAM" id="Phobius"/>
    </source>
</evidence>
<feature type="transmembrane region" description="Helical" evidence="7">
    <location>
        <begin position="342"/>
        <end position="360"/>
    </location>
</feature>
<feature type="transmembrane region" description="Helical" evidence="7">
    <location>
        <begin position="381"/>
        <end position="403"/>
    </location>
</feature>
<evidence type="ECO:0000256" key="1">
    <source>
        <dbReference type="ARBA" id="ARBA00004651"/>
    </source>
</evidence>
<dbReference type="CDD" id="cd17369">
    <property type="entry name" value="MFS_ShiA_like"/>
    <property type="match status" value="1"/>
</dbReference>
<evidence type="ECO:0000256" key="5">
    <source>
        <dbReference type="ARBA" id="ARBA00022989"/>
    </source>
</evidence>
<dbReference type="PROSITE" id="PS50850">
    <property type="entry name" value="MFS"/>
    <property type="match status" value="1"/>
</dbReference>
<evidence type="ECO:0000313" key="9">
    <source>
        <dbReference type="EMBL" id="MCE7002015.1"/>
    </source>
</evidence>
<organism evidence="9 10">
    <name type="scientific">Kibdelosporangium philippinense</name>
    <dbReference type="NCBI Taxonomy" id="211113"/>
    <lineage>
        <taxon>Bacteria</taxon>
        <taxon>Bacillati</taxon>
        <taxon>Actinomycetota</taxon>
        <taxon>Actinomycetes</taxon>
        <taxon>Pseudonocardiales</taxon>
        <taxon>Pseudonocardiaceae</taxon>
        <taxon>Kibdelosporangium</taxon>
    </lineage>
</organism>
<evidence type="ECO:0000313" key="10">
    <source>
        <dbReference type="Proteomes" id="UP001521150"/>
    </source>
</evidence>
<keyword evidence="2" id="KW-0813">Transport</keyword>
<dbReference type="EMBL" id="JAJVCN010000001">
    <property type="protein sequence ID" value="MCE7002015.1"/>
    <property type="molecule type" value="Genomic_DNA"/>
</dbReference>
<dbReference type="Gene3D" id="1.20.1250.20">
    <property type="entry name" value="MFS general substrate transporter like domains"/>
    <property type="match status" value="2"/>
</dbReference>
<feature type="transmembrane region" description="Helical" evidence="7">
    <location>
        <begin position="193"/>
        <end position="212"/>
    </location>
</feature>
<keyword evidence="3" id="KW-1003">Cell membrane</keyword>
<dbReference type="InterPro" id="IPR020846">
    <property type="entry name" value="MFS_dom"/>
</dbReference>
<feature type="transmembrane region" description="Helical" evidence="7">
    <location>
        <begin position="56"/>
        <end position="73"/>
    </location>
</feature>
<protein>
    <submittedName>
        <fullName evidence="9">MHS family MFS transporter</fullName>
    </submittedName>
</protein>
<reference evidence="9 10" key="1">
    <citation type="submission" date="2021-12" db="EMBL/GenBank/DDBJ databases">
        <title>Genome sequence of Kibdelosporangium philippinense ATCC 49844.</title>
        <authorList>
            <person name="Fedorov E.A."/>
            <person name="Omeragic M."/>
            <person name="Shalygina K.F."/>
            <person name="Maclea K.S."/>
        </authorList>
    </citation>
    <scope>NUCLEOTIDE SEQUENCE [LARGE SCALE GENOMIC DNA]</scope>
    <source>
        <strain evidence="9 10">ATCC 49844</strain>
    </source>
</reference>
<feature type="transmembrane region" description="Helical" evidence="7">
    <location>
        <begin position="288"/>
        <end position="308"/>
    </location>
</feature>
<comment type="caution">
    <text evidence="9">The sequence shown here is derived from an EMBL/GenBank/DDBJ whole genome shotgun (WGS) entry which is preliminary data.</text>
</comment>
<feature type="transmembrane region" description="Helical" evidence="7">
    <location>
        <begin position="409"/>
        <end position="426"/>
    </location>
</feature>
<feature type="transmembrane region" description="Helical" evidence="7">
    <location>
        <begin position="250"/>
        <end position="268"/>
    </location>
</feature>
<sequence>MTASASTPLHRGEPRAMRRIAVAGVAATTAEWLDFYIYTTAAALVLGPLFFPAQNAAIGTIAAFGTLAVGFLARPIGGIIAGHLGDRWGRRPTLVLAMVVMGAATTLIGVLPTYASAGVLAPVLLVVLRLIQGLAVGAQWAGSVLLLTEHAPVRRRGFYGSLTQLGLCLGAALANGIFLLMSALLSDEDFRSWGWRIPFLGGFIVVLFGMYVQRRIEESPVFLHMRAASGAKSMAVRKPLVEVFRIHRKAVIQAAGAFLVGSAAYYALTTGMVDYASRVVGLPRSTVLALVMGAGFIQVITLPLFGLLSDHIGRKKLFLTGTVAMGIWVFPAFLLADTGNKWLLGLGLVIAYVIHSSMYGPLGAMFVEMFPAEVRFSGASLGYQIASVVAGGFAPTIMAALVLATGQSWPVATYLAVLAVISFFAVRTITDSFQRDLFATGPTVAVEPQDVANK</sequence>
<keyword evidence="5 7" id="KW-1133">Transmembrane helix</keyword>
<evidence type="ECO:0000256" key="3">
    <source>
        <dbReference type="ARBA" id="ARBA00022475"/>
    </source>
</evidence>
<evidence type="ECO:0000259" key="8">
    <source>
        <dbReference type="PROSITE" id="PS50850"/>
    </source>
</evidence>